<accession>A0AAN9LX17</accession>
<evidence type="ECO:0000313" key="1">
    <source>
        <dbReference type="EMBL" id="KAK7341698.1"/>
    </source>
</evidence>
<organism evidence="1 2">
    <name type="scientific">Phaseolus coccineus</name>
    <name type="common">Scarlet runner bean</name>
    <name type="synonym">Phaseolus multiflorus</name>
    <dbReference type="NCBI Taxonomy" id="3886"/>
    <lineage>
        <taxon>Eukaryota</taxon>
        <taxon>Viridiplantae</taxon>
        <taxon>Streptophyta</taxon>
        <taxon>Embryophyta</taxon>
        <taxon>Tracheophyta</taxon>
        <taxon>Spermatophyta</taxon>
        <taxon>Magnoliopsida</taxon>
        <taxon>eudicotyledons</taxon>
        <taxon>Gunneridae</taxon>
        <taxon>Pentapetalae</taxon>
        <taxon>rosids</taxon>
        <taxon>fabids</taxon>
        <taxon>Fabales</taxon>
        <taxon>Fabaceae</taxon>
        <taxon>Papilionoideae</taxon>
        <taxon>50 kb inversion clade</taxon>
        <taxon>NPAAA clade</taxon>
        <taxon>indigoferoid/millettioid clade</taxon>
        <taxon>Phaseoleae</taxon>
        <taxon>Phaseolus</taxon>
    </lineage>
</organism>
<dbReference type="Proteomes" id="UP001374584">
    <property type="component" value="Unassembled WGS sequence"/>
</dbReference>
<dbReference type="EMBL" id="JAYMYR010000009">
    <property type="protein sequence ID" value="KAK7341698.1"/>
    <property type="molecule type" value="Genomic_DNA"/>
</dbReference>
<comment type="caution">
    <text evidence="1">The sequence shown here is derived from an EMBL/GenBank/DDBJ whole genome shotgun (WGS) entry which is preliminary data.</text>
</comment>
<sequence length="76" mass="8257">MHTYPMLHASVCDTNVCHASWNGHIAVAYTSWIIEVNESVSTLASFCQCPEAGVKFYSPSLLPQCQILGNLSATVI</sequence>
<protein>
    <submittedName>
        <fullName evidence="1">Uncharacterized protein</fullName>
    </submittedName>
</protein>
<evidence type="ECO:0000313" key="2">
    <source>
        <dbReference type="Proteomes" id="UP001374584"/>
    </source>
</evidence>
<keyword evidence="2" id="KW-1185">Reference proteome</keyword>
<proteinExistence type="predicted"/>
<dbReference type="AlphaFoldDB" id="A0AAN9LX17"/>
<name>A0AAN9LX17_PHACN</name>
<reference evidence="1 2" key="1">
    <citation type="submission" date="2024-01" db="EMBL/GenBank/DDBJ databases">
        <title>The genomes of 5 underutilized Papilionoideae crops provide insights into root nodulation and disease resistanc.</title>
        <authorList>
            <person name="Jiang F."/>
        </authorList>
    </citation>
    <scope>NUCLEOTIDE SEQUENCE [LARGE SCALE GENOMIC DNA]</scope>
    <source>
        <strain evidence="1">JINMINGXINNONG_FW02</strain>
        <tissue evidence="1">Leaves</tissue>
    </source>
</reference>
<gene>
    <name evidence="1" type="ORF">VNO80_24635</name>
</gene>